<dbReference type="EnsemblMetazoa" id="XM_003383514.3">
    <property type="protein sequence ID" value="XP_003383562.1"/>
    <property type="gene ID" value="LOC100633666"/>
</dbReference>
<reference evidence="5" key="2">
    <citation type="submission" date="2024-06" db="UniProtKB">
        <authorList>
            <consortium name="EnsemblMetazoa"/>
        </authorList>
    </citation>
    <scope>IDENTIFICATION</scope>
</reference>
<keyword evidence="3" id="KW-0521">NADP</keyword>
<keyword evidence="2" id="KW-0963">Cytoplasm</keyword>
<evidence type="ECO:0000256" key="4">
    <source>
        <dbReference type="ARBA" id="ARBA00023002"/>
    </source>
</evidence>
<comment type="subcellular location">
    <subcellularLocation>
        <location evidence="1">Cytoplasm</location>
    </subcellularLocation>
</comment>
<dbReference type="Proteomes" id="UP000007879">
    <property type="component" value="Unassembled WGS sequence"/>
</dbReference>
<dbReference type="Pfam" id="PF00106">
    <property type="entry name" value="adh_short"/>
    <property type="match status" value="1"/>
</dbReference>
<reference evidence="6" key="1">
    <citation type="journal article" date="2010" name="Nature">
        <title>The Amphimedon queenslandica genome and the evolution of animal complexity.</title>
        <authorList>
            <person name="Srivastava M."/>
            <person name="Simakov O."/>
            <person name="Chapman J."/>
            <person name="Fahey B."/>
            <person name="Gauthier M.E."/>
            <person name="Mitros T."/>
            <person name="Richards G.S."/>
            <person name="Conaco C."/>
            <person name="Dacre M."/>
            <person name="Hellsten U."/>
            <person name="Larroux C."/>
            <person name="Putnam N.H."/>
            <person name="Stanke M."/>
            <person name="Adamska M."/>
            <person name="Darling A."/>
            <person name="Degnan S.M."/>
            <person name="Oakley T.H."/>
            <person name="Plachetzki D.C."/>
            <person name="Zhai Y."/>
            <person name="Adamski M."/>
            <person name="Calcino A."/>
            <person name="Cummins S.F."/>
            <person name="Goodstein D.M."/>
            <person name="Harris C."/>
            <person name="Jackson D.J."/>
            <person name="Leys S.P."/>
            <person name="Shu S."/>
            <person name="Woodcroft B.J."/>
            <person name="Vervoort M."/>
            <person name="Kosik K.S."/>
            <person name="Manning G."/>
            <person name="Degnan B.M."/>
            <person name="Rokhsar D.S."/>
        </authorList>
    </citation>
    <scope>NUCLEOTIDE SEQUENCE [LARGE SCALE GENOMIC DNA]</scope>
</reference>
<dbReference type="Gene3D" id="3.40.50.720">
    <property type="entry name" value="NAD(P)-binding Rossmann-like Domain"/>
    <property type="match status" value="1"/>
</dbReference>
<evidence type="ECO:0000313" key="5">
    <source>
        <dbReference type="EnsemblMetazoa" id="XP_003383562.1"/>
    </source>
</evidence>
<dbReference type="AlphaFoldDB" id="A0AAN0IAD9"/>
<evidence type="ECO:0000256" key="3">
    <source>
        <dbReference type="ARBA" id="ARBA00022857"/>
    </source>
</evidence>
<dbReference type="SUPFAM" id="SSF51735">
    <property type="entry name" value="NAD(P)-binding Rossmann-fold domains"/>
    <property type="match status" value="1"/>
</dbReference>
<sequence>MAAFFNRSTYCIVTGASGGLGRELAIQLSREWSATGSTIVLVSRNVSKLEETKEMIAKSSPVNVTIVPADLGDLACLSDTSTKVLAGYSSEKYNQAAIFHNAGSLGDIITPTADQTDPAAIAQYLTANYTSMWILTTRFLSCVKTGPRFIMNMSSLAAKMPFGGGVAYASIKAARNVFLEGLAIEHPDVRMLSYSPGPCDTDMFHAVGNEAGFASTKASFQDLVRNNQVLSVAESISKLMELIKEDKFKNAAIIDYFD</sequence>
<protein>
    <recommendedName>
        <fullName evidence="7">Sepiapterin reductase</fullName>
    </recommendedName>
</protein>
<name>A0AAN0IAD9_AMPQE</name>
<dbReference type="KEGG" id="aqu:100633666"/>
<dbReference type="PANTHER" id="PTHR44085">
    <property type="entry name" value="SEPIAPTERIN REDUCTASE"/>
    <property type="match status" value="1"/>
</dbReference>
<dbReference type="PANTHER" id="PTHR44085:SF2">
    <property type="entry name" value="SEPIAPTERIN REDUCTASE"/>
    <property type="match status" value="1"/>
</dbReference>
<dbReference type="InterPro" id="IPR051721">
    <property type="entry name" value="Biopterin_syn/organic_redct"/>
</dbReference>
<evidence type="ECO:0000313" key="6">
    <source>
        <dbReference type="Proteomes" id="UP000007879"/>
    </source>
</evidence>
<keyword evidence="4" id="KW-0560">Oxidoreductase</keyword>
<dbReference type="GO" id="GO:0004757">
    <property type="term" value="F:sepiapterin reductase (NADP+) activity"/>
    <property type="evidence" value="ECO:0007669"/>
    <property type="project" value="TreeGrafter"/>
</dbReference>
<dbReference type="InterPro" id="IPR036291">
    <property type="entry name" value="NAD(P)-bd_dom_sf"/>
</dbReference>
<organism evidence="5 6">
    <name type="scientific">Amphimedon queenslandica</name>
    <name type="common">Sponge</name>
    <dbReference type="NCBI Taxonomy" id="400682"/>
    <lineage>
        <taxon>Eukaryota</taxon>
        <taxon>Metazoa</taxon>
        <taxon>Porifera</taxon>
        <taxon>Demospongiae</taxon>
        <taxon>Heteroscleromorpha</taxon>
        <taxon>Haplosclerida</taxon>
        <taxon>Niphatidae</taxon>
        <taxon>Amphimedon</taxon>
    </lineage>
</organism>
<dbReference type="RefSeq" id="XP_003383562.1">
    <property type="nucleotide sequence ID" value="XM_003383514.3"/>
</dbReference>
<dbReference type="PRINTS" id="PR00081">
    <property type="entry name" value="GDHRDH"/>
</dbReference>
<dbReference type="GeneID" id="100633666"/>
<evidence type="ECO:0000256" key="1">
    <source>
        <dbReference type="ARBA" id="ARBA00004496"/>
    </source>
</evidence>
<keyword evidence="6" id="KW-1185">Reference proteome</keyword>
<dbReference type="InterPro" id="IPR002347">
    <property type="entry name" value="SDR_fam"/>
</dbReference>
<dbReference type="GO" id="GO:0006729">
    <property type="term" value="P:tetrahydrobiopterin biosynthetic process"/>
    <property type="evidence" value="ECO:0007669"/>
    <property type="project" value="TreeGrafter"/>
</dbReference>
<dbReference type="GO" id="GO:0005737">
    <property type="term" value="C:cytoplasm"/>
    <property type="evidence" value="ECO:0007669"/>
    <property type="project" value="UniProtKB-SubCell"/>
</dbReference>
<evidence type="ECO:0000256" key="2">
    <source>
        <dbReference type="ARBA" id="ARBA00022490"/>
    </source>
</evidence>
<proteinExistence type="predicted"/>
<evidence type="ECO:0008006" key="7">
    <source>
        <dbReference type="Google" id="ProtNLM"/>
    </source>
</evidence>
<accession>A0AAN0IAD9</accession>